<evidence type="ECO:0008006" key="3">
    <source>
        <dbReference type="Google" id="ProtNLM"/>
    </source>
</evidence>
<evidence type="ECO:0000313" key="2">
    <source>
        <dbReference type="Proteomes" id="UP000003452"/>
    </source>
</evidence>
<name>B5D094_PHOPM</name>
<organism evidence="1 2">
    <name type="scientific">Phocaeicola plebeius (strain DSM 17135 / JCM 12973 / CCUG 54634 / M2)</name>
    <name type="common">Bacteroides plebeius</name>
    <dbReference type="NCBI Taxonomy" id="484018"/>
    <lineage>
        <taxon>Bacteria</taxon>
        <taxon>Pseudomonadati</taxon>
        <taxon>Bacteroidota</taxon>
        <taxon>Bacteroidia</taxon>
        <taxon>Bacteroidales</taxon>
        <taxon>Bacteroidaceae</taxon>
        <taxon>Phocaeicola</taxon>
    </lineage>
</organism>
<reference evidence="1 2" key="2">
    <citation type="submission" date="2008-08" db="EMBL/GenBank/DDBJ databases">
        <authorList>
            <person name="Fulton L."/>
            <person name="Clifton S."/>
            <person name="Fulton B."/>
            <person name="Xu J."/>
            <person name="Minx P."/>
            <person name="Pepin K.H."/>
            <person name="Johnson M."/>
            <person name="Thiruvilangam P."/>
            <person name="Bhonagiri V."/>
            <person name="Nash W.E."/>
            <person name="Mardis E.R."/>
            <person name="Wilson R.K."/>
        </authorList>
    </citation>
    <scope>NUCLEOTIDE SEQUENCE [LARGE SCALE GENOMIC DNA]</scope>
    <source>
        <strain evidence="2">DSM 17135 / JCM 12973 / M2</strain>
    </source>
</reference>
<gene>
    <name evidence="1" type="ORF">BACPLE_02417</name>
</gene>
<accession>B5D094</accession>
<comment type="caution">
    <text evidence="1">The sequence shown here is derived from an EMBL/GenBank/DDBJ whole genome shotgun (WGS) entry which is preliminary data.</text>
</comment>
<dbReference type="eggNOG" id="COG1595">
    <property type="taxonomic scope" value="Bacteria"/>
</dbReference>
<proteinExistence type="predicted"/>
<dbReference type="Proteomes" id="UP000003452">
    <property type="component" value="Unassembled WGS sequence"/>
</dbReference>
<sequence>MMMKVSNGKAMEKDIKRFDYWFSHNYQELRNKLYGAFFNEDIFHDTYLYIRNIIKTNNVSLIDFEPFFIVCYKRNRQKNLTKENRYCKLDMSFFQSIKADEELDIEELSKPDRLAYSILSFIKKQNSAIDYRLFKLKVYDTNCSYQDLSAYTGLSPNIVYRKINSIIRTVQQEQFFRKQYSSIAII</sequence>
<protein>
    <recommendedName>
        <fullName evidence="3">Sigma-70 family RNA polymerase sigma factor</fullName>
    </recommendedName>
</protein>
<reference evidence="1 2" key="1">
    <citation type="submission" date="2008-08" db="EMBL/GenBank/DDBJ databases">
        <title>Draft genome sequence of Bacteroides plebeius (DSM 17135).</title>
        <authorList>
            <person name="Sudarsanam P."/>
            <person name="Ley R."/>
            <person name="Guruge J."/>
            <person name="Turnbaugh P.J."/>
            <person name="Mahowald M."/>
            <person name="Liep D."/>
            <person name="Gordon J."/>
        </authorList>
    </citation>
    <scope>NUCLEOTIDE SEQUENCE [LARGE SCALE GENOMIC DNA]</scope>
    <source>
        <strain evidence="2">DSM 17135 / JCM 12973 / M2</strain>
    </source>
</reference>
<dbReference type="HOGENOM" id="CLU_1451715_0_0_10"/>
<dbReference type="EMBL" id="ABQC02000020">
    <property type="protein sequence ID" value="EDY95308.1"/>
    <property type="molecule type" value="Genomic_DNA"/>
</dbReference>
<evidence type="ECO:0000313" key="1">
    <source>
        <dbReference type="EMBL" id="EDY95308.1"/>
    </source>
</evidence>
<dbReference type="AlphaFoldDB" id="B5D094"/>